<dbReference type="GO" id="GO:0016538">
    <property type="term" value="F:cyclin-dependent protein serine/threonine kinase regulator activity"/>
    <property type="evidence" value="ECO:0007669"/>
    <property type="project" value="TreeGrafter"/>
</dbReference>
<proteinExistence type="predicted"/>
<dbReference type="Proteomes" id="UP001222325">
    <property type="component" value="Unassembled WGS sequence"/>
</dbReference>
<feature type="compositionally biased region" description="Low complexity" evidence="1">
    <location>
        <begin position="218"/>
        <end position="236"/>
    </location>
</feature>
<protein>
    <recommendedName>
        <fullName evidence="2">Cyclin N-terminal domain-containing protein</fullName>
    </recommendedName>
</protein>
<evidence type="ECO:0000313" key="3">
    <source>
        <dbReference type="EMBL" id="KAJ7087581.1"/>
    </source>
</evidence>
<dbReference type="CDD" id="cd20557">
    <property type="entry name" value="CYCLIN_ScPCL1-like"/>
    <property type="match status" value="1"/>
</dbReference>
<organism evidence="3 4">
    <name type="scientific">Mycena belliarum</name>
    <dbReference type="NCBI Taxonomy" id="1033014"/>
    <lineage>
        <taxon>Eukaryota</taxon>
        <taxon>Fungi</taxon>
        <taxon>Dikarya</taxon>
        <taxon>Basidiomycota</taxon>
        <taxon>Agaricomycotina</taxon>
        <taxon>Agaricomycetes</taxon>
        <taxon>Agaricomycetidae</taxon>
        <taxon>Agaricales</taxon>
        <taxon>Marasmiineae</taxon>
        <taxon>Mycenaceae</taxon>
        <taxon>Mycena</taxon>
    </lineage>
</organism>
<dbReference type="EMBL" id="JARJCN010000028">
    <property type="protein sequence ID" value="KAJ7087581.1"/>
    <property type="molecule type" value="Genomic_DNA"/>
</dbReference>
<evidence type="ECO:0000256" key="1">
    <source>
        <dbReference type="SAM" id="MobiDB-lite"/>
    </source>
</evidence>
<gene>
    <name evidence="3" type="ORF">B0H15DRAFT_781176</name>
</gene>
<dbReference type="InterPro" id="IPR006671">
    <property type="entry name" value="Cyclin_N"/>
</dbReference>
<feature type="region of interest" description="Disordered" evidence="1">
    <location>
        <begin position="193"/>
        <end position="254"/>
    </location>
</feature>
<dbReference type="AlphaFoldDB" id="A0AAD6XLR5"/>
<dbReference type="InterPro" id="IPR013922">
    <property type="entry name" value="Cyclin_PHO80-like"/>
</dbReference>
<dbReference type="PANTHER" id="PTHR15615">
    <property type="match status" value="1"/>
</dbReference>
<dbReference type="GO" id="GO:0000307">
    <property type="term" value="C:cyclin-dependent protein kinase holoenzyme complex"/>
    <property type="evidence" value="ECO:0007669"/>
    <property type="project" value="TreeGrafter"/>
</dbReference>
<comment type="caution">
    <text evidence="3">The sequence shown here is derived from an EMBL/GenBank/DDBJ whole genome shotgun (WGS) entry which is preliminary data.</text>
</comment>
<sequence length="329" mass="35778">MSSASSRLHPASLVDPARHSPALKQLSSMQISRPVIEYVVDAVASTVNATLTQPSDPHGRAPTRSPHDPPFTAFVTNVLARAEVTPPTLLTALIYVARARAHLAIAREKWARERILLGALIAASKYTNDRAPHNAHWAACSGVFGSRDIGRIEREFLGVLGWELGVTEAQVEAQWGALRSVSVIADERTHQPWAAPCPHREQRHGAPAAPRRPCQRKPSMPELEPSSPSSDASLSPSPSPRTPDLPLDADRTSESSCHVAYPSYPRYLSYRSFHAWRPAPVPGPHYNKSAQQMRASAKRGGLHDLLCAFPIPPPLHPARAPRAAAAYTP</sequence>
<evidence type="ECO:0000313" key="4">
    <source>
        <dbReference type="Proteomes" id="UP001222325"/>
    </source>
</evidence>
<dbReference type="GO" id="GO:0019901">
    <property type="term" value="F:protein kinase binding"/>
    <property type="evidence" value="ECO:0007669"/>
    <property type="project" value="InterPro"/>
</dbReference>
<evidence type="ECO:0000259" key="2">
    <source>
        <dbReference type="Pfam" id="PF00134"/>
    </source>
</evidence>
<dbReference type="Gene3D" id="1.10.472.10">
    <property type="entry name" value="Cyclin-like"/>
    <property type="match status" value="1"/>
</dbReference>
<keyword evidence="4" id="KW-1185">Reference proteome</keyword>
<dbReference type="PANTHER" id="PTHR15615:SF10">
    <property type="entry name" value="PHO85 CYCLIN-2-RELATED"/>
    <property type="match status" value="1"/>
</dbReference>
<feature type="domain" description="Cyclin N-terminal" evidence="2">
    <location>
        <begin position="73"/>
        <end position="164"/>
    </location>
</feature>
<dbReference type="Pfam" id="PF00134">
    <property type="entry name" value="Cyclin_N"/>
    <property type="match status" value="1"/>
</dbReference>
<reference evidence="3" key="1">
    <citation type="submission" date="2023-03" db="EMBL/GenBank/DDBJ databases">
        <title>Massive genome expansion in bonnet fungi (Mycena s.s.) driven by repeated elements and novel gene families across ecological guilds.</title>
        <authorList>
            <consortium name="Lawrence Berkeley National Laboratory"/>
            <person name="Harder C.B."/>
            <person name="Miyauchi S."/>
            <person name="Viragh M."/>
            <person name="Kuo A."/>
            <person name="Thoen E."/>
            <person name="Andreopoulos B."/>
            <person name="Lu D."/>
            <person name="Skrede I."/>
            <person name="Drula E."/>
            <person name="Henrissat B."/>
            <person name="Morin E."/>
            <person name="Kohler A."/>
            <person name="Barry K."/>
            <person name="LaButti K."/>
            <person name="Morin E."/>
            <person name="Salamov A."/>
            <person name="Lipzen A."/>
            <person name="Mereny Z."/>
            <person name="Hegedus B."/>
            <person name="Baldrian P."/>
            <person name="Stursova M."/>
            <person name="Weitz H."/>
            <person name="Taylor A."/>
            <person name="Grigoriev I.V."/>
            <person name="Nagy L.G."/>
            <person name="Martin F."/>
            <person name="Kauserud H."/>
        </authorList>
    </citation>
    <scope>NUCLEOTIDE SEQUENCE</scope>
    <source>
        <strain evidence="3">CBHHK173m</strain>
    </source>
</reference>
<accession>A0AAD6XLR5</accession>
<dbReference type="GO" id="GO:0005634">
    <property type="term" value="C:nucleus"/>
    <property type="evidence" value="ECO:0007669"/>
    <property type="project" value="TreeGrafter"/>
</dbReference>
<dbReference type="SUPFAM" id="SSF47954">
    <property type="entry name" value="Cyclin-like"/>
    <property type="match status" value="1"/>
</dbReference>
<name>A0AAD6XLR5_9AGAR</name>
<dbReference type="InterPro" id="IPR036915">
    <property type="entry name" value="Cyclin-like_sf"/>
</dbReference>